<dbReference type="OrthoDB" id="546450at2759"/>
<dbReference type="EMBL" id="CAMXCT010000900">
    <property type="protein sequence ID" value="CAI3984578.1"/>
    <property type="molecule type" value="Genomic_DNA"/>
</dbReference>
<name>A0A9P1C5N4_9DINO</name>
<protein>
    <submittedName>
        <fullName evidence="1">Uncharacterized protein</fullName>
    </submittedName>
</protein>
<comment type="caution">
    <text evidence="1">The sequence shown here is derived from an EMBL/GenBank/DDBJ whole genome shotgun (WGS) entry which is preliminary data.</text>
</comment>
<dbReference type="AlphaFoldDB" id="A0A9P1C5N4"/>
<reference evidence="2" key="2">
    <citation type="submission" date="2024-04" db="EMBL/GenBank/DDBJ databases">
        <authorList>
            <person name="Chen Y."/>
            <person name="Shah S."/>
            <person name="Dougan E. K."/>
            <person name="Thang M."/>
            <person name="Chan C."/>
        </authorList>
    </citation>
    <scope>NUCLEOTIDE SEQUENCE [LARGE SCALE GENOMIC DNA]</scope>
</reference>
<evidence type="ECO:0000313" key="2">
    <source>
        <dbReference type="EMBL" id="CAL1137953.1"/>
    </source>
</evidence>
<reference evidence="1" key="1">
    <citation type="submission" date="2022-10" db="EMBL/GenBank/DDBJ databases">
        <authorList>
            <person name="Chen Y."/>
            <person name="Dougan E. K."/>
            <person name="Chan C."/>
            <person name="Rhodes N."/>
            <person name="Thang M."/>
        </authorList>
    </citation>
    <scope>NUCLEOTIDE SEQUENCE</scope>
</reference>
<dbReference type="Proteomes" id="UP001152797">
    <property type="component" value="Unassembled WGS sequence"/>
</dbReference>
<dbReference type="EMBL" id="CAMXCT030000900">
    <property type="protein sequence ID" value="CAL4771890.1"/>
    <property type="molecule type" value="Genomic_DNA"/>
</dbReference>
<gene>
    <name evidence="1" type="ORF">C1SCF055_LOCUS12103</name>
</gene>
<dbReference type="EMBL" id="CAMXCT020000900">
    <property type="protein sequence ID" value="CAL1137953.1"/>
    <property type="molecule type" value="Genomic_DNA"/>
</dbReference>
<evidence type="ECO:0000313" key="1">
    <source>
        <dbReference type="EMBL" id="CAI3984578.1"/>
    </source>
</evidence>
<proteinExistence type="predicted"/>
<keyword evidence="3" id="KW-1185">Reference proteome</keyword>
<organism evidence="1">
    <name type="scientific">Cladocopium goreaui</name>
    <dbReference type="NCBI Taxonomy" id="2562237"/>
    <lineage>
        <taxon>Eukaryota</taxon>
        <taxon>Sar</taxon>
        <taxon>Alveolata</taxon>
        <taxon>Dinophyceae</taxon>
        <taxon>Suessiales</taxon>
        <taxon>Symbiodiniaceae</taxon>
        <taxon>Cladocopium</taxon>
    </lineage>
</organism>
<evidence type="ECO:0000313" key="3">
    <source>
        <dbReference type="Proteomes" id="UP001152797"/>
    </source>
</evidence>
<sequence>MGLLGVPCCSNLPKVFRCLCAKTCKCACATQVCDCEDPPNTTAELLPLNKSGTVFTWEAQISICSKDGNQLKILTCDFTDLFDANQLDATAAANAQTALETLRLQGILPITIFGGPPSSQTCTTAPPCPLGQVLCYSRFYESVCATRCDGFEECVDATDELGCRPCETVQCELPFGRCVDSLSGASACDECSNEAANLSHAQRQLCQLLDVPAGQGALGSLQCNASICEALGEGCDPSELDFEPCRCLEARATLAQREAFGCLVRGNFSAALRPVKGLMSLYHFDAVKAKKLYDELDVINLECTNSAGSSGGCAVSSVDRIEGPALLLTGEDWLQSLAEVPPPSLQAWHLWVKCTCTSCTLAGLLGGGTWFVDEGGYLATKSPSGNLWQPAGCAAVNDDVFHFVGFSLGPDGGEQIFQDGQDAKTKL</sequence>
<accession>A0A9P1C5N4</accession>